<dbReference type="OrthoDB" id="2011702at2759"/>
<organism evidence="7 8">
    <name type="scientific">Cinara cedri</name>
    <dbReference type="NCBI Taxonomy" id="506608"/>
    <lineage>
        <taxon>Eukaryota</taxon>
        <taxon>Metazoa</taxon>
        <taxon>Ecdysozoa</taxon>
        <taxon>Arthropoda</taxon>
        <taxon>Hexapoda</taxon>
        <taxon>Insecta</taxon>
        <taxon>Pterygota</taxon>
        <taxon>Neoptera</taxon>
        <taxon>Paraneoptera</taxon>
        <taxon>Hemiptera</taxon>
        <taxon>Sternorrhyncha</taxon>
        <taxon>Aphidomorpha</taxon>
        <taxon>Aphidoidea</taxon>
        <taxon>Aphididae</taxon>
        <taxon>Lachninae</taxon>
        <taxon>Cinara</taxon>
    </lineage>
</organism>
<accession>A0A5E4NMK6</accession>
<sequence>MCKPTTEKKRLLAAETFFRSFQASREPAHSVISFETPVNFTDIKILSPSMYLTTPSGGLMLGDTDPSHFPVQFMCNNLNRPNATSYEYLGEMDYDETDRIQMTCRNNIWANKLIVNGRFKSITVVVYGSPKNPDADKIQKVDHLCTLPLFPLAENRLPSDMALSNSSEPTVGTLPSHQLEDIMAFANGNFMNSNLASGLSSYFDSNFF</sequence>
<evidence type="ECO:0000313" key="7">
    <source>
        <dbReference type="EMBL" id="VVC46033.1"/>
    </source>
</evidence>
<evidence type="ECO:0000259" key="6">
    <source>
        <dbReference type="Pfam" id="PF15912"/>
    </source>
</evidence>
<keyword evidence="8" id="KW-1185">Reference proteome</keyword>
<comment type="subcellular location">
    <subcellularLocation>
        <location evidence="1">Nucleus</location>
    </subcellularLocation>
</comment>
<keyword evidence="5" id="KW-0539">Nucleus</keyword>
<keyword evidence="3" id="KW-0507">mRNA processing</keyword>
<proteinExistence type="inferred from homology"/>
<evidence type="ECO:0000256" key="5">
    <source>
        <dbReference type="ARBA" id="ARBA00023242"/>
    </source>
</evidence>
<evidence type="ECO:0000256" key="3">
    <source>
        <dbReference type="ARBA" id="ARBA00022664"/>
    </source>
</evidence>
<evidence type="ECO:0000256" key="2">
    <source>
        <dbReference type="ARBA" id="ARBA00008371"/>
    </source>
</evidence>
<dbReference type="GO" id="GO:0003723">
    <property type="term" value="F:RNA binding"/>
    <property type="evidence" value="ECO:0007669"/>
    <property type="project" value="TreeGrafter"/>
</dbReference>
<gene>
    <name evidence="7" type="ORF">CINCED_3A009510</name>
</gene>
<dbReference type="AlphaFoldDB" id="A0A5E4NMK6"/>
<dbReference type="GO" id="GO:0006397">
    <property type="term" value="P:mRNA processing"/>
    <property type="evidence" value="ECO:0007669"/>
    <property type="project" value="UniProtKB-KW"/>
</dbReference>
<dbReference type="PANTHER" id="PTHR23185:SF0">
    <property type="entry name" value="PROTEIN VIRILIZER HOMOLOG"/>
    <property type="match status" value="1"/>
</dbReference>
<dbReference type="GO" id="GO:0036396">
    <property type="term" value="C:RNA N6-methyladenosine methyltransferase complex"/>
    <property type="evidence" value="ECO:0007669"/>
    <property type="project" value="TreeGrafter"/>
</dbReference>
<protein>
    <submittedName>
        <fullName evidence="7">Virilizer, N-terminal</fullName>
    </submittedName>
</protein>
<dbReference type="EMBL" id="CABPRJ010002429">
    <property type="protein sequence ID" value="VVC46033.1"/>
    <property type="molecule type" value="Genomic_DNA"/>
</dbReference>
<dbReference type="Pfam" id="PF15912">
    <property type="entry name" value="VIR_N"/>
    <property type="match status" value="1"/>
</dbReference>
<dbReference type="GO" id="GO:0008380">
    <property type="term" value="P:RNA splicing"/>
    <property type="evidence" value="ECO:0007669"/>
    <property type="project" value="UniProtKB-KW"/>
</dbReference>
<dbReference type="PANTHER" id="PTHR23185">
    <property type="entry name" value="PROTEIN VIRILIZER HOMOLOG"/>
    <property type="match status" value="1"/>
</dbReference>
<evidence type="ECO:0000256" key="1">
    <source>
        <dbReference type="ARBA" id="ARBA00004123"/>
    </source>
</evidence>
<dbReference type="InterPro" id="IPR026736">
    <property type="entry name" value="Virilizer"/>
</dbReference>
<dbReference type="GO" id="GO:0005634">
    <property type="term" value="C:nucleus"/>
    <property type="evidence" value="ECO:0007669"/>
    <property type="project" value="UniProtKB-SubCell"/>
</dbReference>
<keyword evidence="4" id="KW-0508">mRNA splicing</keyword>
<evidence type="ECO:0000313" key="8">
    <source>
        <dbReference type="Proteomes" id="UP000325440"/>
    </source>
</evidence>
<comment type="similarity">
    <text evidence="2">Belongs to the vir family.</text>
</comment>
<dbReference type="InterPro" id="IPR031801">
    <property type="entry name" value="VIR_N"/>
</dbReference>
<feature type="domain" description="Virilizer N-terminal" evidence="6">
    <location>
        <begin position="11"/>
        <end position="139"/>
    </location>
</feature>
<dbReference type="Proteomes" id="UP000325440">
    <property type="component" value="Unassembled WGS sequence"/>
</dbReference>
<name>A0A5E4NMK6_9HEMI</name>
<reference evidence="7 8" key="1">
    <citation type="submission" date="2019-08" db="EMBL/GenBank/DDBJ databases">
        <authorList>
            <person name="Alioto T."/>
            <person name="Alioto T."/>
            <person name="Gomez Garrido J."/>
        </authorList>
    </citation>
    <scope>NUCLEOTIDE SEQUENCE [LARGE SCALE GENOMIC DNA]</scope>
</reference>
<evidence type="ECO:0000256" key="4">
    <source>
        <dbReference type="ARBA" id="ARBA00023187"/>
    </source>
</evidence>